<gene>
    <name evidence="5" type="ORF">GRG538_LOCUS29211</name>
    <name evidence="6" type="ORF">QYT958_LOCUS29739</name>
    <name evidence="7" type="ORF">TOA249_LOCUS32087</name>
</gene>
<keyword evidence="3" id="KW-0862">Zinc</keyword>
<protein>
    <recommendedName>
        <fullName evidence="4">BED-type domain-containing protein</fullName>
    </recommendedName>
</protein>
<dbReference type="Proteomes" id="UP000663872">
    <property type="component" value="Unassembled WGS sequence"/>
</dbReference>
<dbReference type="Pfam" id="PF02892">
    <property type="entry name" value="zf-BED"/>
    <property type="match status" value="1"/>
</dbReference>
<organism evidence="6 8">
    <name type="scientific">Rotaria socialis</name>
    <dbReference type="NCBI Taxonomy" id="392032"/>
    <lineage>
        <taxon>Eukaryota</taxon>
        <taxon>Metazoa</taxon>
        <taxon>Spiralia</taxon>
        <taxon>Gnathifera</taxon>
        <taxon>Rotifera</taxon>
        <taxon>Eurotatoria</taxon>
        <taxon>Bdelloidea</taxon>
        <taxon>Philodinida</taxon>
        <taxon>Philodinidae</taxon>
        <taxon>Rotaria</taxon>
    </lineage>
</organism>
<dbReference type="GO" id="GO:0003677">
    <property type="term" value="F:DNA binding"/>
    <property type="evidence" value="ECO:0007669"/>
    <property type="project" value="InterPro"/>
</dbReference>
<evidence type="ECO:0000313" key="7">
    <source>
        <dbReference type="EMBL" id="CAF4920785.1"/>
    </source>
</evidence>
<dbReference type="Proteomes" id="UP000663838">
    <property type="component" value="Unassembled WGS sequence"/>
</dbReference>
<keyword evidence="2" id="KW-0863">Zinc-finger</keyword>
<dbReference type="EMBL" id="CAJOBS010007300">
    <property type="protein sequence ID" value="CAF4920785.1"/>
    <property type="molecule type" value="Genomic_DNA"/>
</dbReference>
<keyword evidence="1" id="KW-0479">Metal-binding</keyword>
<evidence type="ECO:0000313" key="6">
    <source>
        <dbReference type="EMBL" id="CAF4886175.1"/>
    </source>
</evidence>
<dbReference type="EMBL" id="CAJOBR010008932">
    <property type="protein sequence ID" value="CAF4886175.1"/>
    <property type="molecule type" value="Genomic_DNA"/>
</dbReference>
<feature type="domain" description="BED-type" evidence="4">
    <location>
        <begin position="12"/>
        <end position="50"/>
    </location>
</feature>
<evidence type="ECO:0000256" key="2">
    <source>
        <dbReference type="ARBA" id="ARBA00022771"/>
    </source>
</evidence>
<evidence type="ECO:0000256" key="1">
    <source>
        <dbReference type="ARBA" id="ARBA00022723"/>
    </source>
</evidence>
<evidence type="ECO:0000313" key="8">
    <source>
        <dbReference type="Proteomes" id="UP000663848"/>
    </source>
</evidence>
<evidence type="ECO:0000259" key="4">
    <source>
        <dbReference type="Pfam" id="PF02892"/>
    </source>
</evidence>
<dbReference type="AlphaFoldDB" id="A0A821U960"/>
<dbReference type="GO" id="GO:0008270">
    <property type="term" value="F:zinc ion binding"/>
    <property type="evidence" value="ECO:0007669"/>
    <property type="project" value="UniProtKB-KW"/>
</dbReference>
<name>A0A821U960_9BILA</name>
<comment type="caution">
    <text evidence="6">The sequence shown here is derived from an EMBL/GenBank/DDBJ whole genome shotgun (WGS) entry which is preliminary data.</text>
</comment>
<accession>A0A821U960</accession>
<evidence type="ECO:0000256" key="3">
    <source>
        <dbReference type="ARBA" id="ARBA00022833"/>
    </source>
</evidence>
<sequence length="104" mass="12355">MGPEQLKPYLDFFTIDKNRVNGYCKLCSQNYKDKCGIFSNFWKHLKRNHTPEYEKLFFDQAEDSSEVVYGSNHRSTTELSSSNTKQNRIAKGNHYFIYNLMLQR</sequence>
<evidence type="ECO:0000313" key="5">
    <source>
        <dbReference type="EMBL" id="CAF3714136.1"/>
    </source>
</evidence>
<proteinExistence type="predicted"/>
<dbReference type="Proteomes" id="UP000663848">
    <property type="component" value="Unassembled WGS sequence"/>
</dbReference>
<reference evidence="6" key="1">
    <citation type="submission" date="2021-02" db="EMBL/GenBank/DDBJ databases">
        <authorList>
            <person name="Nowell W R."/>
        </authorList>
    </citation>
    <scope>NUCLEOTIDE SEQUENCE</scope>
</reference>
<dbReference type="InterPro" id="IPR003656">
    <property type="entry name" value="Znf_BED"/>
</dbReference>
<dbReference type="EMBL" id="CAJNYT010005098">
    <property type="protein sequence ID" value="CAF3714136.1"/>
    <property type="molecule type" value="Genomic_DNA"/>
</dbReference>